<dbReference type="Proteomes" id="UP000814140">
    <property type="component" value="Unassembled WGS sequence"/>
</dbReference>
<evidence type="ECO:0000313" key="1">
    <source>
        <dbReference type="EMBL" id="KAI0058069.1"/>
    </source>
</evidence>
<reference evidence="1" key="1">
    <citation type="submission" date="2021-03" db="EMBL/GenBank/DDBJ databases">
        <authorList>
            <consortium name="DOE Joint Genome Institute"/>
            <person name="Ahrendt S."/>
            <person name="Looney B.P."/>
            <person name="Miyauchi S."/>
            <person name="Morin E."/>
            <person name="Drula E."/>
            <person name="Courty P.E."/>
            <person name="Chicoki N."/>
            <person name="Fauchery L."/>
            <person name="Kohler A."/>
            <person name="Kuo A."/>
            <person name="Labutti K."/>
            <person name="Pangilinan J."/>
            <person name="Lipzen A."/>
            <person name="Riley R."/>
            <person name="Andreopoulos W."/>
            <person name="He G."/>
            <person name="Johnson J."/>
            <person name="Barry K.W."/>
            <person name="Grigoriev I.V."/>
            <person name="Nagy L."/>
            <person name="Hibbett D."/>
            <person name="Henrissat B."/>
            <person name="Matheny P.B."/>
            <person name="Labbe J."/>
            <person name="Martin F."/>
        </authorList>
    </citation>
    <scope>NUCLEOTIDE SEQUENCE</scope>
    <source>
        <strain evidence="1">HHB10654</strain>
    </source>
</reference>
<protein>
    <submittedName>
        <fullName evidence="1">Uncharacterized protein</fullName>
    </submittedName>
</protein>
<name>A0ACB8SNI8_9AGAM</name>
<organism evidence="1 2">
    <name type="scientific">Artomyces pyxidatus</name>
    <dbReference type="NCBI Taxonomy" id="48021"/>
    <lineage>
        <taxon>Eukaryota</taxon>
        <taxon>Fungi</taxon>
        <taxon>Dikarya</taxon>
        <taxon>Basidiomycota</taxon>
        <taxon>Agaricomycotina</taxon>
        <taxon>Agaricomycetes</taxon>
        <taxon>Russulales</taxon>
        <taxon>Auriscalpiaceae</taxon>
        <taxon>Artomyces</taxon>
    </lineage>
</organism>
<keyword evidence="2" id="KW-1185">Reference proteome</keyword>
<comment type="caution">
    <text evidence="1">The sequence shown here is derived from an EMBL/GenBank/DDBJ whole genome shotgun (WGS) entry which is preliminary data.</text>
</comment>
<dbReference type="EMBL" id="MU277239">
    <property type="protein sequence ID" value="KAI0058069.1"/>
    <property type="molecule type" value="Genomic_DNA"/>
</dbReference>
<sequence length="236" mass="26046">MHIRHHAQRQHIIDSLETLLYQLHILSFFMAPSILAVVTRCAAQFQLSKPRDYDARRSLRLWYLLILIFNFGSLWTHAAQGVSEGRSVVLDFVGMAFTPSRLQLFSLDCTIVALSLIITTIAYETSYTLASSNIEDPLAPTADIPADTFVIDLRMSVFIKHLRYPPTPPPDSSRDSLLPMPNTASWPLSESLRMLRRAQAGRRARAQEDAGAAGAAERGGRAPRTVPGGMGTDVGG</sequence>
<gene>
    <name evidence="1" type="ORF">BV25DRAFT_1891800</name>
</gene>
<proteinExistence type="predicted"/>
<reference evidence="1" key="2">
    <citation type="journal article" date="2022" name="New Phytol.">
        <title>Evolutionary transition to the ectomycorrhizal habit in the genomes of a hyperdiverse lineage of mushroom-forming fungi.</title>
        <authorList>
            <person name="Looney B."/>
            <person name="Miyauchi S."/>
            <person name="Morin E."/>
            <person name="Drula E."/>
            <person name="Courty P.E."/>
            <person name="Kohler A."/>
            <person name="Kuo A."/>
            <person name="LaButti K."/>
            <person name="Pangilinan J."/>
            <person name="Lipzen A."/>
            <person name="Riley R."/>
            <person name="Andreopoulos W."/>
            <person name="He G."/>
            <person name="Johnson J."/>
            <person name="Nolan M."/>
            <person name="Tritt A."/>
            <person name="Barry K.W."/>
            <person name="Grigoriev I.V."/>
            <person name="Nagy L.G."/>
            <person name="Hibbett D."/>
            <person name="Henrissat B."/>
            <person name="Matheny P.B."/>
            <person name="Labbe J."/>
            <person name="Martin F.M."/>
        </authorList>
    </citation>
    <scope>NUCLEOTIDE SEQUENCE</scope>
    <source>
        <strain evidence="1">HHB10654</strain>
    </source>
</reference>
<evidence type="ECO:0000313" key="2">
    <source>
        <dbReference type="Proteomes" id="UP000814140"/>
    </source>
</evidence>
<accession>A0ACB8SNI8</accession>